<dbReference type="Pfam" id="PF13559">
    <property type="entry name" value="DUF4129"/>
    <property type="match status" value="1"/>
</dbReference>
<feature type="transmembrane region" description="Helical" evidence="1">
    <location>
        <begin position="30"/>
        <end position="50"/>
    </location>
</feature>
<feature type="transmembrane region" description="Helical" evidence="1">
    <location>
        <begin position="240"/>
        <end position="258"/>
    </location>
</feature>
<protein>
    <submittedName>
        <fullName evidence="3">Permease of the drug/metabolite transporter (DMT) superfamily</fullName>
    </submittedName>
</protein>
<evidence type="ECO:0000256" key="1">
    <source>
        <dbReference type="SAM" id="Phobius"/>
    </source>
</evidence>
<dbReference type="AlphaFoldDB" id="A0A3B0US38"/>
<gene>
    <name evidence="3" type="ORF">MNBD_CHLOROFLEXI01-5283</name>
</gene>
<proteinExistence type="predicted"/>
<name>A0A3B0US38_9ZZZZ</name>
<evidence type="ECO:0000313" key="3">
    <source>
        <dbReference type="EMBL" id="VAW31880.1"/>
    </source>
</evidence>
<reference evidence="3" key="1">
    <citation type="submission" date="2018-06" db="EMBL/GenBank/DDBJ databases">
        <authorList>
            <person name="Zhirakovskaya E."/>
        </authorList>
    </citation>
    <scope>NUCLEOTIDE SEQUENCE</scope>
</reference>
<organism evidence="3">
    <name type="scientific">hydrothermal vent metagenome</name>
    <dbReference type="NCBI Taxonomy" id="652676"/>
    <lineage>
        <taxon>unclassified sequences</taxon>
        <taxon>metagenomes</taxon>
        <taxon>ecological metagenomes</taxon>
    </lineage>
</organism>
<accession>A0A3B0US38</accession>
<feature type="domain" description="Protein-glutamine gamma-glutamyltransferase-like C-terminal" evidence="2">
    <location>
        <begin position="481"/>
        <end position="541"/>
    </location>
</feature>
<sequence>MTQKELSNTPILAIDDPRLAFISNKWSRTVIQPILITLLVAALFTAVLVLTENVLKNSGWLILGWFITFAALEGCVTTLWLNQPQRRLLNHVAYRASEILFLLTLLRLFTWATIGNWPEWANLPNILRSPQQLFLDAPFIWGSILTLLSWDRAVQFSKLFSQLAIDRAEVHYYAQPQGKRSAGDKPVRTNRGDILLSFFRQWIGGAVILAVIVALSSFEIAKFIQDTPALLPRLRLRPELLTFLLIYFLAGLALLSQARLATMNARWLINGIVRAGQVEKTWHRATIWLLGGVALLAAFLPLGSTFAISNTLQTAVNAISAVAGILFTLFSLLIALLLSLFPNSGAEEASEALLQPTALPTPTAIPTPIPSALPPSVVDSGMLFSSLFWGVGIVVGVLAIRFFLRGRGVDGNTAIILHAWHQFQQWLQGAWRGAGKQVKVWQQAVRTRIQTKSEDAQSSQPPWRFIRLNALTPREQVRYFYLSIVRRAANKGVARQKGKTPLEFAQELKESWPDAEGEVDALTNAFLHARYGRSPIKKEDVNPIKKHWQQLKSNLRRR</sequence>
<feature type="transmembrane region" description="Helical" evidence="1">
    <location>
        <begin position="62"/>
        <end position="81"/>
    </location>
</feature>
<feature type="transmembrane region" description="Helical" evidence="1">
    <location>
        <begin position="93"/>
        <end position="114"/>
    </location>
</feature>
<keyword evidence="1" id="KW-0472">Membrane</keyword>
<feature type="transmembrane region" description="Helical" evidence="1">
    <location>
        <begin position="315"/>
        <end position="341"/>
    </location>
</feature>
<keyword evidence="1" id="KW-1133">Transmembrane helix</keyword>
<dbReference type="EMBL" id="UOEU01000299">
    <property type="protein sequence ID" value="VAW31880.1"/>
    <property type="molecule type" value="Genomic_DNA"/>
</dbReference>
<feature type="transmembrane region" description="Helical" evidence="1">
    <location>
        <begin position="287"/>
        <end position="308"/>
    </location>
</feature>
<keyword evidence="1" id="KW-0812">Transmembrane</keyword>
<evidence type="ECO:0000259" key="2">
    <source>
        <dbReference type="Pfam" id="PF13559"/>
    </source>
</evidence>
<feature type="transmembrane region" description="Helical" evidence="1">
    <location>
        <begin position="383"/>
        <end position="404"/>
    </location>
</feature>
<dbReference type="InterPro" id="IPR025403">
    <property type="entry name" value="TgpA-like_C"/>
</dbReference>
<feature type="transmembrane region" description="Helical" evidence="1">
    <location>
        <begin position="202"/>
        <end position="220"/>
    </location>
</feature>